<evidence type="ECO:0000256" key="10">
    <source>
        <dbReference type="SAM" id="MobiDB-lite"/>
    </source>
</evidence>
<dbReference type="InterPro" id="IPR036640">
    <property type="entry name" value="ABC1_TM_sf"/>
</dbReference>
<dbReference type="InterPro" id="IPR003593">
    <property type="entry name" value="AAA+_ATPase"/>
</dbReference>
<comment type="subcellular location">
    <subcellularLocation>
        <location evidence="1">Membrane</location>
        <topology evidence="1">Multi-pass membrane protein</topology>
    </subcellularLocation>
</comment>
<evidence type="ECO:0000313" key="15">
    <source>
        <dbReference type="Proteomes" id="UP000256964"/>
    </source>
</evidence>
<dbReference type="GO" id="GO:0005524">
    <property type="term" value="F:ATP binding"/>
    <property type="evidence" value="ECO:0007669"/>
    <property type="project" value="UniProtKB-KW"/>
</dbReference>
<dbReference type="InterPro" id="IPR050173">
    <property type="entry name" value="ABC_transporter_C-like"/>
</dbReference>
<feature type="transmembrane region" description="Helical" evidence="11">
    <location>
        <begin position="117"/>
        <end position="139"/>
    </location>
</feature>
<sequence length="1641" mass="180548">MYVSSSSLSWLLPRRSRSPGQTFRPCHSQVMEASMQWLAEISQVPLTASGTTIASMTQSVWLDSLVLPAYVAGLSAFALLLQSAVDLTKSAAKSSDRSEPELATARPSFFRRTLNEVGGATIFTFRVVQLVALLALLGISIAEFVLRTVTTESLPDPRIVQVVQIALYAYLSVLGLLEICGRKPVNSRAHAHISWILFLVWTAYLYRDVWPLATVDRVPVDTAEGPFLWAKLALLTVAGVVIPVTVPRKYTPEPLEPNPEQTESLISLLSYNFIAPVIWLAYRMPHLPFDMFPPLPDYDHLRNIVGRSFPILDPTLNKSRRPLAFKLIRVFWVELLHLAAMSITAVIGAFAAPISINNLLTYLEQGGQGATVKPWFWIALFFSGRVFKSVSDQWFMFMHTRVTVRIQAIVTELVFEHALRVRMKAETSETVEVPKSGESTVVVTPDSASQAGTEGDSGSGSESGEADTTASASHTATSSTATAVAPTSASIKGKGKAPSVAEASKKIAPEPPKSKGKNLVGRINNLVSSDLSSLENISMYIVFSTIESPFQITLCIIFLYQIMGWSALVGFAAMLLTLPVPGYITKHIQGTQREKMRRTDSRVQFVTEMMNVIRMVKLFGWEPRIASQIDEKREEELVAVRKNRMYGLANNLCNYFIPIIIMIATFFTYYASHTRDPQTVIMKGELTAAKVFSAMSVFDMLRMDLHATFFMIPQLVQANVALERISDFLYSTELIDEFTESEKNADAAEILAHSVPEELKDSIGIRHASFTWAADSPTVAVTPGGTRRRTFVLSIDDEVFFHSGKINLIIGPTGAGKTSLLMALLGEMHYIPQGPDSFVNLPRGGGVAYAAQESWVQSDTIKNNIIFGAPFDEVRYNKVLDQCALRRDLELFDAGDETEVGEKGLTLSGGQKARITLARAVYSSAEVLLLDDILAALDVHTSRHIVDKCLKGDILRGRTIVLVTHNVAMVSPVADFVVDMGSDGRILSQGSLSSALSRDSKLLKEIQEEQKELEKAEQEIDKVDDTEKVVDAKQIAGKLVVAEEVEEGHVGWKAIALYLGNVSKRPLVFWAIYASGYFMRHLILNTWYLGVWAAQYETHPASEVNVFHYLGVYTLLVIAGMIGAAFTVFYWVYGSMRAARIVHQKLVTSILGTTLRWLDKTPTARIIARCTEDIQTVDTRFARVTEMLVEMVAFLVLKMCAVVVFSPIFLFPAILVAVLGGIVGKIFMKAQLSVKREMSNAKAPVLGHFGAAISGITSIRAYGVQDAFKAEAYKRIDKYSRAAIIHVNLNRWVGIRVDLMGTIFSTCLAAYLTYVGHLSASNTGFSLAMATAFTSNILHAVRMFNEFEVSALVASLERIEQYLLIEQEPKPTPEGVPPAYWPASGKLEVDSLSARYSADGPKVLHEVSFEVGSGERVGIVGRTGSGKSSLTLALLRCILTDGNVRYDGLPTEKLNLDALRSNVTIIPQVPELLSGTLRQNLDPFSEHDDAVLNDALRSAGLFSVQDEHDQSRISLDSQIAGGGANLSVGQRQILALARAIVRRSKLLILDEATSAIDYETDTIIQTSLRTELGKDVTLLTVAHRLQTIMDSDKIMVLDAGRIVEFGKPSELLKNEKGMFRALVDESGDREKLYAMANAANK</sequence>
<evidence type="ECO:0000256" key="8">
    <source>
        <dbReference type="ARBA" id="ARBA00023136"/>
    </source>
</evidence>
<reference evidence="14 15" key="1">
    <citation type="journal article" date="2018" name="Biotechnol. Biofuels">
        <title>Integrative visual omics of the white-rot fungus Polyporus brumalis exposes the biotechnological potential of its oxidative enzymes for delignifying raw plant biomass.</title>
        <authorList>
            <person name="Miyauchi S."/>
            <person name="Rancon A."/>
            <person name="Drula E."/>
            <person name="Hage H."/>
            <person name="Chaduli D."/>
            <person name="Favel A."/>
            <person name="Grisel S."/>
            <person name="Henrissat B."/>
            <person name="Herpoel-Gimbert I."/>
            <person name="Ruiz-Duenas F.J."/>
            <person name="Chevret D."/>
            <person name="Hainaut M."/>
            <person name="Lin J."/>
            <person name="Wang M."/>
            <person name="Pangilinan J."/>
            <person name="Lipzen A."/>
            <person name="Lesage-Meessen L."/>
            <person name="Navarro D."/>
            <person name="Riley R."/>
            <person name="Grigoriev I.V."/>
            <person name="Zhou S."/>
            <person name="Raouche S."/>
            <person name="Rosso M.N."/>
        </authorList>
    </citation>
    <scope>NUCLEOTIDE SEQUENCE [LARGE SCALE GENOMIC DNA]</scope>
    <source>
        <strain evidence="14 15">BRFM 1820</strain>
    </source>
</reference>
<dbReference type="FunFam" id="3.40.50.300:FF:000838">
    <property type="entry name" value="ABC multidrug transporter (Eurofung)"/>
    <property type="match status" value="1"/>
</dbReference>
<keyword evidence="3 11" id="KW-0812">Transmembrane</keyword>
<dbReference type="PROSITE" id="PS50929">
    <property type="entry name" value="ABC_TM1F"/>
    <property type="match status" value="2"/>
</dbReference>
<evidence type="ECO:0000256" key="11">
    <source>
        <dbReference type="SAM" id="Phobius"/>
    </source>
</evidence>
<feature type="transmembrane region" description="Helical" evidence="11">
    <location>
        <begin position="330"/>
        <end position="354"/>
    </location>
</feature>
<feature type="domain" description="ABC transporter" evidence="12">
    <location>
        <begin position="765"/>
        <end position="1008"/>
    </location>
</feature>
<feature type="transmembrane region" description="Helical" evidence="11">
    <location>
        <begin position="65"/>
        <end position="85"/>
    </location>
</feature>
<proteinExistence type="predicted"/>
<dbReference type="CDD" id="cd18604">
    <property type="entry name" value="ABC_6TM_VMR1_D2_like"/>
    <property type="match status" value="1"/>
</dbReference>
<dbReference type="STRING" id="139420.A0A371CZ29"/>
<dbReference type="FunFam" id="1.20.1560.10:FF:000013">
    <property type="entry name" value="ABC transporter C family member 2"/>
    <property type="match status" value="1"/>
</dbReference>
<evidence type="ECO:0000256" key="2">
    <source>
        <dbReference type="ARBA" id="ARBA00022448"/>
    </source>
</evidence>
<dbReference type="InterPro" id="IPR017871">
    <property type="entry name" value="ABC_transporter-like_CS"/>
</dbReference>
<feature type="transmembrane region" description="Helical" evidence="11">
    <location>
        <begin position="652"/>
        <end position="671"/>
    </location>
</feature>
<keyword evidence="9" id="KW-0175">Coiled coil</keyword>
<organism evidence="14 15">
    <name type="scientific">Lentinus brumalis</name>
    <dbReference type="NCBI Taxonomy" id="2498619"/>
    <lineage>
        <taxon>Eukaryota</taxon>
        <taxon>Fungi</taxon>
        <taxon>Dikarya</taxon>
        <taxon>Basidiomycota</taxon>
        <taxon>Agaricomycotina</taxon>
        <taxon>Agaricomycetes</taxon>
        <taxon>Polyporales</taxon>
        <taxon>Polyporaceae</taxon>
        <taxon>Lentinus</taxon>
    </lineage>
</organism>
<dbReference type="CDD" id="cd18596">
    <property type="entry name" value="ABC_6TM_VMR1_D1_like"/>
    <property type="match status" value="1"/>
</dbReference>
<dbReference type="InterPro" id="IPR011527">
    <property type="entry name" value="ABC1_TM_dom"/>
</dbReference>
<dbReference type="SMART" id="SM00382">
    <property type="entry name" value="AAA"/>
    <property type="match status" value="2"/>
</dbReference>
<feature type="coiled-coil region" evidence="9">
    <location>
        <begin position="996"/>
        <end position="1033"/>
    </location>
</feature>
<dbReference type="InterPro" id="IPR003439">
    <property type="entry name" value="ABC_transporter-like_ATP-bd"/>
</dbReference>
<keyword evidence="8 11" id="KW-0472">Membrane</keyword>
<dbReference type="Gene3D" id="1.20.1560.10">
    <property type="entry name" value="ABC transporter type 1, transmembrane domain"/>
    <property type="match status" value="3"/>
</dbReference>
<dbReference type="GO" id="GO:0016020">
    <property type="term" value="C:membrane"/>
    <property type="evidence" value="ECO:0007669"/>
    <property type="project" value="UniProtKB-SubCell"/>
</dbReference>
<feature type="compositionally biased region" description="Low complexity" evidence="10">
    <location>
        <begin position="451"/>
        <end position="490"/>
    </location>
</feature>
<protein>
    <submittedName>
        <fullName evidence="14">P-loop containing nucleoside triphosphate hydrolase protein</fullName>
    </submittedName>
</protein>
<accession>A0A371CZ29</accession>
<feature type="transmembrane region" description="Helical" evidence="11">
    <location>
        <begin position="1110"/>
        <end position="1133"/>
    </location>
</feature>
<gene>
    <name evidence="14" type="ORF">OH76DRAFT_1533827</name>
</gene>
<evidence type="ECO:0000259" key="12">
    <source>
        <dbReference type="PROSITE" id="PS50893"/>
    </source>
</evidence>
<feature type="transmembrane region" description="Helical" evidence="11">
    <location>
        <begin position="1211"/>
        <end position="1228"/>
    </location>
</feature>
<name>A0A371CZ29_9APHY</name>
<keyword evidence="2" id="KW-0813">Transport</keyword>
<feature type="transmembrane region" description="Helical" evidence="11">
    <location>
        <begin position="189"/>
        <end position="207"/>
    </location>
</feature>
<feature type="domain" description="ABC transmembrane type-1" evidence="13">
    <location>
        <begin position="1083"/>
        <end position="1348"/>
    </location>
</feature>
<evidence type="ECO:0000256" key="6">
    <source>
        <dbReference type="ARBA" id="ARBA00022840"/>
    </source>
</evidence>
<keyword evidence="6" id="KW-0067">ATP-binding</keyword>
<keyword evidence="4" id="KW-0677">Repeat</keyword>
<dbReference type="PANTHER" id="PTHR24223:SF356">
    <property type="entry name" value="ATP-BINDING CASSETTE TRANSPORTER ABC4"/>
    <property type="match status" value="1"/>
</dbReference>
<keyword evidence="14" id="KW-0378">Hydrolase</keyword>
<feature type="compositionally biased region" description="Polar residues" evidence="10">
    <location>
        <begin position="437"/>
        <end position="450"/>
    </location>
</feature>
<feature type="domain" description="ABC transporter" evidence="12">
    <location>
        <begin position="1387"/>
        <end position="1624"/>
    </location>
</feature>
<evidence type="ECO:0000259" key="13">
    <source>
        <dbReference type="PROSITE" id="PS50929"/>
    </source>
</evidence>
<evidence type="ECO:0000256" key="5">
    <source>
        <dbReference type="ARBA" id="ARBA00022741"/>
    </source>
</evidence>
<evidence type="ECO:0000313" key="14">
    <source>
        <dbReference type="EMBL" id="RDX45542.1"/>
    </source>
</evidence>
<keyword evidence="15" id="KW-1185">Reference proteome</keyword>
<feature type="transmembrane region" description="Helical" evidence="11">
    <location>
        <begin position="227"/>
        <end position="246"/>
    </location>
</feature>
<keyword evidence="7 11" id="KW-1133">Transmembrane helix</keyword>
<dbReference type="SUPFAM" id="SSF90123">
    <property type="entry name" value="ABC transporter transmembrane region"/>
    <property type="match status" value="2"/>
</dbReference>
<dbReference type="PROSITE" id="PS00211">
    <property type="entry name" value="ABC_TRANSPORTER_1"/>
    <property type="match status" value="1"/>
</dbReference>
<evidence type="ECO:0000256" key="7">
    <source>
        <dbReference type="ARBA" id="ARBA00022989"/>
    </source>
</evidence>
<dbReference type="GO" id="GO:0016887">
    <property type="term" value="F:ATP hydrolysis activity"/>
    <property type="evidence" value="ECO:0007669"/>
    <property type="project" value="InterPro"/>
</dbReference>
<dbReference type="CDD" id="cd03250">
    <property type="entry name" value="ABCC_MRP_domain1"/>
    <property type="match status" value="1"/>
</dbReference>
<dbReference type="GO" id="GO:0140359">
    <property type="term" value="F:ABC-type transporter activity"/>
    <property type="evidence" value="ECO:0007669"/>
    <property type="project" value="InterPro"/>
</dbReference>
<dbReference type="EMBL" id="KZ857436">
    <property type="protein sequence ID" value="RDX45542.1"/>
    <property type="molecule type" value="Genomic_DNA"/>
</dbReference>
<dbReference type="PANTHER" id="PTHR24223">
    <property type="entry name" value="ATP-BINDING CASSETTE SUB-FAMILY C"/>
    <property type="match status" value="1"/>
</dbReference>
<dbReference type="SUPFAM" id="SSF52540">
    <property type="entry name" value="P-loop containing nucleoside triphosphate hydrolases"/>
    <property type="match status" value="2"/>
</dbReference>
<dbReference type="PROSITE" id="PS50893">
    <property type="entry name" value="ABC_TRANSPORTER_2"/>
    <property type="match status" value="2"/>
</dbReference>
<dbReference type="OrthoDB" id="6500128at2759"/>
<dbReference type="Proteomes" id="UP000256964">
    <property type="component" value="Unassembled WGS sequence"/>
</dbReference>
<feature type="region of interest" description="Disordered" evidence="10">
    <location>
        <begin position="426"/>
        <end position="519"/>
    </location>
</feature>
<feature type="transmembrane region" description="Helical" evidence="11">
    <location>
        <begin position="159"/>
        <end position="177"/>
    </location>
</feature>
<evidence type="ECO:0000256" key="9">
    <source>
        <dbReference type="SAM" id="Coils"/>
    </source>
</evidence>
<evidence type="ECO:0000256" key="3">
    <source>
        <dbReference type="ARBA" id="ARBA00022692"/>
    </source>
</evidence>
<keyword evidence="5" id="KW-0547">Nucleotide-binding</keyword>
<feature type="transmembrane region" description="Helical" evidence="11">
    <location>
        <begin position="565"/>
        <end position="585"/>
    </location>
</feature>
<dbReference type="Gene3D" id="3.40.50.300">
    <property type="entry name" value="P-loop containing nucleotide triphosphate hydrolases"/>
    <property type="match status" value="2"/>
</dbReference>
<dbReference type="InterPro" id="IPR027417">
    <property type="entry name" value="P-loop_NTPase"/>
</dbReference>
<evidence type="ECO:0000256" key="1">
    <source>
        <dbReference type="ARBA" id="ARBA00004141"/>
    </source>
</evidence>
<feature type="domain" description="ABC transmembrane type-1" evidence="13">
    <location>
        <begin position="338"/>
        <end position="717"/>
    </location>
</feature>
<dbReference type="CDD" id="cd03244">
    <property type="entry name" value="ABCC_MRP_domain2"/>
    <property type="match status" value="1"/>
</dbReference>
<evidence type="ECO:0000256" key="4">
    <source>
        <dbReference type="ARBA" id="ARBA00022737"/>
    </source>
</evidence>
<dbReference type="Pfam" id="PF00664">
    <property type="entry name" value="ABC_membrane"/>
    <property type="match status" value="2"/>
</dbReference>
<dbReference type="Pfam" id="PF00005">
    <property type="entry name" value="ABC_tran"/>
    <property type="match status" value="2"/>
</dbReference>